<evidence type="ECO:0000259" key="2">
    <source>
        <dbReference type="Pfam" id="PF14616"/>
    </source>
</evidence>
<evidence type="ECO:0000256" key="1">
    <source>
        <dbReference type="SAM" id="MobiDB-lite"/>
    </source>
</evidence>
<name>A0AAX4HH59_9ASCO</name>
<evidence type="ECO:0000313" key="3">
    <source>
        <dbReference type="EMBL" id="WPK27045.1"/>
    </source>
</evidence>
<organism evidence="3 4">
    <name type="scientific">Australozyma saopauloensis</name>
    <dbReference type="NCBI Taxonomy" id="291208"/>
    <lineage>
        <taxon>Eukaryota</taxon>
        <taxon>Fungi</taxon>
        <taxon>Dikarya</taxon>
        <taxon>Ascomycota</taxon>
        <taxon>Saccharomycotina</taxon>
        <taxon>Pichiomycetes</taxon>
        <taxon>Metschnikowiaceae</taxon>
        <taxon>Australozyma</taxon>
    </lineage>
</organism>
<dbReference type="Proteomes" id="UP001338582">
    <property type="component" value="Chromosome 5"/>
</dbReference>
<protein>
    <recommendedName>
        <fullName evidence="2">Transcription regulator Rua1 C-terminal domain-containing protein</fullName>
    </recommendedName>
</protein>
<proteinExistence type="predicted"/>
<reference evidence="3 4" key="1">
    <citation type="submission" date="2023-10" db="EMBL/GenBank/DDBJ databases">
        <title>Draft Genome Sequence of Candida saopaulonensis from a very Premature Infant with Sepsis.</title>
        <authorList>
            <person name="Ning Y."/>
            <person name="Dai R."/>
            <person name="Xiao M."/>
            <person name="Xu Y."/>
            <person name="Yan Q."/>
            <person name="Zhang L."/>
        </authorList>
    </citation>
    <scope>NUCLEOTIDE SEQUENCE [LARGE SCALE GENOMIC DNA]</scope>
    <source>
        <strain evidence="3 4">19XY460</strain>
    </source>
</reference>
<dbReference type="InterPro" id="IPR028012">
    <property type="entry name" value="Rua1_C"/>
</dbReference>
<feature type="domain" description="Transcription regulator Rua1 C-terminal" evidence="2">
    <location>
        <begin position="391"/>
        <end position="511"/>
    </location>
</feature>
<keyword evidence="4" id="KW-1185">Reference proteome</keyword>
<sequence length="532" mass="61186">MALTIGNPSEVTEDFQLDLDYSEYDFWTTVDLSSPTLFDDSPNSDENKYTDTEFWLPCCSSEQELKADFKDLLDLDFELQETHFGNTEEYLALQYATDSQDYWGNIQAIDVDSQCISVCQFDNYGSTCREVSGSDASGLARDLDTHLIKEELVNELSSDDSVETTFGGESRYLTSPSTVSSDRSYDPVVDTEDTLPTKDQKRNFFRDTKTNAPTWEKSKVHFETKEFESCGILPKRLPRVVCRNIQERESATDVDDDLASESKSKGVWKSKGIDLRFISKSFITLSPSTTQCLDVDLNYHGYTGKVRKVIIYNDITNFAVTKHDIAGRRAVMLNDLCEYYEKHEEEEIWGSRNDKIGLESGVLQRKIHIRDISDIADSVTCIRYEASTNFHETRPYEPQYFRFECDDQDNIVGESKCGMCAFCPEVKFYPYKNSSYLSHLTLMHGVFANNYIIPEGLYVGKYKLSRTSYSRKKNLIDGLQCPVCFEIITIKCWRTKSNPLLSYFRHFKKQHQKVCRSFIDSRVDPVNCKELC</sequence>
<gene>
    <name evidence="3" type="ORF">PUMCH_004416</name>
</gene>
<dbReference type="AlphaFoldDB" id="A0AAX4HH59"/>
<dbReference type="Pfam" id="PF14616">
    <property type="entry name" value="Rua1_C"/>
    <property type="match status" value="1"/>
</dbReference>
<accession>A0AAX4HH59</accession>
<dbReference type="RefSeq" id="XP_062879423.1">
    <property type="nucleotide sequence ID" value="XM_063023353.1"/>
</dbReference>
<feature type="region of interest" description="Disordered" evidence="1">
    <location>
        <begin position="167"/>
        <end position="193"/>
    </location>
</feature>
<dbReference type="KEGG" id="asau:88175476"/>
<evidence type="ECO:0000313" key="4">
    <source>
        <dbReference type="Proteomes" id="UP001338582"/>
    </source>
</evidence>
<dbReference type="EMBL" id="CP138898">
    <property type="protein sequence ID" value="WPK27045.1"/>
    <property type="molecule type" value="Genomic_DNA"/>
</dbReference>
<feature type="compositionally biased region" description="Polar residues" evidence="1">
    <location>
        <begin position="172"/>
        <end position="182"/>
    </location>
</feature>
<dbReference type="GeneID" id="88175476"/>